<dbReference type="PANTHER" id="PTHR24246">
    <property type="entry name" value="OLFACTORY RECEPTOR AND ADENOSINE RECEPTOR"/>
    <property type="match status" value="1"/>
</dbReference>
<dbReference type="SUPFAM" id="SSF81321">
    <property type="entry name" value="Family A G protein-coupled receptor-like"/>
    <property type="match status" value="1"/>
</dbReference>
<dbReference type="GO" id="GO:0004930">
    <property type="term" value="F:G protein-coupled receptor activity"/>
    <property type="evidence" value="ECO:0007669"/>
    <property type="project" value="UniProtKB-KW"/>
</dbReference>
<evidence type="ECO:0000256" key="8">
    <source>
        <dbReference type="ARBA" id="ARBA00023170"/>
    </source>
</evidence>
<evidence type="ECO:0000256" key="3">
    <source>
        <dbReference type="ARBA" id="ARBA00022475"/>
    </source>
</evidence>
<feature type="transmembrane region" description="Helical" evidence="11">
    <location>
        <begin position="89"/>
        <end position="115"/>
    </location>
</feature>
<feature type="transmembrane region" description="Helical" evidence="11">
    <location>
        <begin position="253"/>
        <end position="278"/>
    </location>
</feature>
<evidence type="ECO:0000313" key="14">
    <source>
        <dbReference type="Proteomes" id="UP001516400"/>
    </source>
</evidence>
<dbReference type="EMBL" id="JABFTP020000165">
    <property type="protein sequence ID" value="KAL3284839.1"/>
    <property type="molecule type" value="Genomic_DNA"/>
</dbReference>
<evidence type="ECO:0000256" key="1">
    <source>
        <dbReference type="ARBA" id="ARBA00004651"/>
    </source>
</evidence>
<feature type="non-terminal residue" evidence="13">
    <location>
        <position position="392"/>
    </location>
</feature>
<evidence type="ECO:0000256" key="6">
    <source>
        <dbReference type="ARBA" id="ARBA00023040"/>
    </source>
</evidence>
<dbReference type="Gene3D" id="1.20.1070.10">
    <property type="entry name" value="Rhodopsin 7-helix transmembrane proteins"/>
    <property type="match status" value="1"/>
</dbReference>
<keyword evidence="10" id="KW-0807">Transducer</keyword>
<feature type="transmembrane region" description="Helical" evidence="11">
    <location>
        <begin position="64"/>
        <end position="83"/>
    </location>
</feature>
<reference evidence="13 14" key="1">
    <citation type="journal article" date="2021" name="BMC Biol.">
        <title>Horizontally acquired antibacterial genes associated with adaptive radiation of ladybird beetles.</title>
        <authorList>
            <person name="Li H.S."/>
            <person name="Tang X.F."/>
            <person name="Huang Y.H."/>
            <person name="Xu Z.Y."/>
            <person name="Chen M.L."/>
            <person name="Du X.Y."/>
            <person name="Qiu B.Y."/>
            <person name="Chen P.T."/>
            <person name="Zhang W."/>
            <person name="Slipinski A."/>
            <person name="Escalona H.E."/>
            <person name="Waterhouse R.M."/>
            <person name="Zwick A."/>
            <person name="Pang H."/>
        </authorList>
    </citation>
    <scope>NUCLEOTIDE SEQUENCE [LARGE SCALE GENOMIC DNA]</scope>
    <source>
        <strain evidence="13">SYSU2018</strain>
    </source>
</reference>
<keyword evidence="14" id="KW-1185">Reference proteome</keyword>
<name>A0ABD2P1L2_9CUCU</name>
<dbReference type="PANTHER" id="PTHR24246:SF27">
    <property type="entry name" value="ADENOSINE RECEPTOR, ISOFORM A"/>
    <property type="match status" value="1"/>
</dbReference>
<dbReference type="GO" id="GO:0005886">
    <property type="term" value="C:plasma membrane"/>
    <property type="evidence" value="ECO:0007669"/>
    <property type="project" value="UniProtKB-SubCell"/>
</dbReference>
<evidence type="ECO:0000256" key="10">
    <source>
        <dbReference type="ARBA" id="ARBA00023224"/>
    </source>
</evidence>
<dbReference type="Pfam" id="PF00001">
    <property type="entry name" value="7tm_1"/>
    <property type="match status" value="1"/>
</dbReference>
<dbReference type="InterPro" id="IPR000276">
    <property type="entry name" value="GPCR_Rhodpsn"/>
</dbReference>
<feature type="transmembrane region" description="Helical" evidence="11">
    <location>
        <begin position="22"/>
        <end position="43"/>
    </location>
</feature>
<organism evidence="13 14">
    <name type="scientific">Cryptolaemus montrouzieri</name>
    <dbReference type="NCBI Taxonomy" id="559131"/>
    <lineage>
        <taxon>Eukaryota</taxon>
        <taxon>Metazoa</taxon>
        <taxon>Ecdysozoa</taxon>
        <taxon>Arthropoda</taxon>
        <taxon>Hexapoda</taxon>
        <taxon>Insecta</taxon>
        <taxon>Pterygota</taxon>
        <taxon>Neoptera</taxon>
        <taxon>Endopterygota</taxon>
        <taxon>Coleoptera</taxon>
        <taxon>Polyphaga</taxon>
        <taxon>Cucujiformia</taxon>
        <taxon>Coccinelloidea</taxon>
        <taxon>Coccinellidae</taxon>
        <taxon>Scymninae</taxon>
        <taxon>Scymnini</taxon>
        <taxon>Cryptolaemus</taxon>
    </lineage>
</organism>
<comment type="caution">
    <text evidence="13">The sequence shown here is derived from an EMBL/GenBank/DDBJ whole genome shotgun (WGS) entry which is preliminary data.</text>
</comment>
<dbReference type="PROSITE" id="PS50262">
    <property type="entry name" value="G_PROTEIN_RECEP_F1_2"/>
    <property type="match status" value="1"/>
</dbReference>
<dbReference type="InterPro" id="IPR017452">
    <property type="entry name" value="GPCR_Rhodpsn_7TM"/>
</dbReference>
<gene>
    <name evidence="13" type="ORF">HHI36_018978</name>
</gene>
<keyword evidence="3" id="KW-1003">Cell membrane</keyword>
<dbReference type="CDD" id="cd00637">
    <property type="entry name" value="7tm_classA_rhodopsin-like"/>
    <property type="match status" value="1"/>
</dbReference>
<feature type="transmembrane region" description="Helical" evidence="11">
    <location>
        <begin position="136"/>
        <end position="163"/>
    </location>
</feature>
<evidence type="ECO:0000256" key="4">
    <source>
        <dbReference type="ARBA" id="ARBA00022692"/>
    </source>
</evidence>
<evidence type="ECO:0000259" key="12">
    <source>
        <dbReference type="PROSITE" id="PS50262"/>
    </source>
</evidence>
<evidence type="ECO:0000256" key="7">
    <source>
        <dbReference type="ARBA" id="ARBA00023136"/>
    </source>
</evidence>
<feature type="domain" description="G-protein coupled receptors family 1 profile" evidence="12">
    <location>
        <begin position="41"/>
        <end position="323"/>
    </location>
</feature>
<dbReference type="AlphaFoldDB" id="A0ABD2P1L2"/>
<keyword evidence="9" id="KW-0325">Glycoprotein</keyword>
<comment type="similarity">
    <text evidence="2">Belongs to the G-protein coupled receptor 1 family.</text>
</comment>
<sequence>MTVTQNASNSSLLDLDSESDMILINNVKLILCSTCIVAVLTNLKVFTCIHWIRRPLTSVLKISLSLALADSFASCTSGIVIFFEEYITFRYFILLEMIRLCFILITVFHLLGLAVNHYMGIHKPLRHNSKSSQKSISGISFLWLLPTVFIFILYTSAGGYSFWVSVYNDDLVDDTLFIHSFRFRMVFSSFIMISIICIMICYFSILRIIEKQKSVWNKLSFGGSTVWKGHSLKRTIDRHTNHVQNRLKSNSKAVCTTLIIMGSCFVGWIPALTIYTIACSQDCFINGELLEYFNDKYRRQIIMLRFFDNEMLFLKMIANPIIYSIRMKEIQEGTKKMHNSFLHCMGGRKTRKRKATCSSFANSGSSNAPKTSLKLPDRKSKNVIVVESEYNL</sequence>
<keyword evidence="6" id="KW-0297">G-protein coupled receptor</keyword>
<comment type="subcellular location">
    <subcellularLocation>
        <location evidence="1">Cell membrane</location>
        <topology evidence="1">Multi-pass membrane protein</topology>
    </subcellularLocation>
</comment>
<dbReference type="Proteomes" id="UP001516400">
    <property type="component" value="Unassembled WGS sequence"/>
</dbReference>
<evidence type="ECO:0000256" key="9">
    <source>
        <dbReference type="ARBA" id="ARBA00023180"/>
    </source>
</evidence>
<keyword evidence="7 11" id="KW-0472">Membrane</keyword>
<keyword evidence="5 11" id="KW-1133">Transmembrane helix</keyword>
<evidence type="ECO:0000256" key="11">
    <source>
        <dbReference type="SAM" id="Phobius"/>
    </source>
</evidence>
<evidence type="ECO:0000313" key="13">
    <source>
        <dbReference type="EMBL" id="KAL3284839.1"/>
    </source>
</evidence>
<keyword evidence="4 11" id="KW-0812">Transmembrane</keyword>
<feature type="transmembrane region" description="Helical" evidence="11">
    <location>
        <begin position="183"/>
        <end position="209"/>
    </location>
</feature>
<evidence type="ECO:0000256" key="2">
    <source>
        <dbReference type="ARBA" id="ARBA00010663"/>
    </source>
</evidence>
<protein>
    <recommendedName>
        <fullName evidence="12">G-protein coupled receptors family 1 profile domain-containing protein</fullName>
    </recommendedName>
</protein>
<proteinExistence type="inferred from homology"/>
<evidence type="ECO:0000256" key="5">
    <source>
        <dbReference type="ARBA" id="ARBA00022989"/>
    </source>
</evidence>
<keyword evidence="8" id="KW-0675">Receptor</keyword>
<accession>A0ABD2P1L2</accession>